<evidence type="ECO:0000313" key="2">
    <source>
        <dbReference type="Proteomes" id="UP000826271"/>
    </source>
</evidence>
<dbReference type="PANTHER" id="PTHR37984">
    <property type="entry name" value="PROTEIN CBG26694"/>
    <property type="match status" value="1"/>
</dbReference>
<dbReference type="InterPro" id="IPR050951">
    <property type="entry name" value="Retrovirus_Pol_polyprotein"/>
</dbReference>
<dbReference type="Gene3D" id="3.30.70.270">
    <property type="match status" value="2"/>
</dbReference>
<gene>
    <name evidence="1" type="ORF">BUALT_BualtUnG0061500</name>
</gene>
<name>A0AAV6W0E0_9LAMI</name>
<keyword evidence="2" id="KW-1185">Reference proteome</keyword>
<evidence type="ECO:0008006" key="3">
    <source>
        <dbReference type="Google" id="ProtNLM"/>
    </source>
</evidence>
<dbReference type="InterPro" id="IPR043502">
    <property type="entry name" value="DNA/RNA_pol_sf"/>
</dbReference>
<dbReference type="PANTHER" id="PTHR37984:SF5">
    <property type="entry name" value="PROTEIN NYNRIN-LIKE"/>
    <property type="match status" value="1"/>
</dbReference>
<dbReference type="AlphaFoldDB" id="A0AAV6W0E0"/>
<dbReference type="SUPFAM" id="SSF56672">
    <property type="entry name" value="DNA/RNA polymerases"/>
    <property type="match status" value="1"/>
</dbReference>
<protein>
    <recommendedName>
        <fullName evidence="3">Reverse transcriptase</fullName>
    </recommendedName>
</protein>
<reference evidence="1" key="1">
    <citation type="submission" date="2019-10" db="EMBL/GenBank/DDBJ databases">
        <authorList>
            <person name="Zhang R."/>
            <person name="Pan Y."/>
            <person name="Wang J."/>
            <person name="Ma R."/>
            <person name="Yu S."/>
        </authorList>
    </citation>
    <scope>NUCLEOTIDE SEQUENCE</scope>
    <source>
        <strain evidence="1">LA-IB0</strain>
        <tissue evidence="1">Leaf</tissue>
    </source>
</reference>
<comment type="caution">
    <text evidence="1">The sequence shown here is derived from an EMBL/GenBank/DDBJ whole genome shotgun (WGS) entry which is preliminary data.</text>
</comment>
<evidence type="ECO:0000313" key="1">
    <source>
        <dbReference type="EMBL" id="KAG8362583.1"/>
    </source>
</evidence>
<proteinExistence type="predicted"/>
<sequence>MLSAFYGIDLIGGPAPANQQFEIHDITPEQKVQLALVGMEGPAVALVSLVTSPESEVSRRVWITWKDLVSRRIWSSTVGGVVPATGSRRGAMNHLTHLRHVFTLLMANVYYAKLPKCVFAVSNIPYLGHVILGDGISVDMSKVQAILNWPVTKTISDLRGFLGLTGYYHRFVYHNATLASPLTDL</sequence>
<dbReference type="Proteomes" id="UP000826271">
    <property type="component" value="Unassembled WGS sequence"/>
</dbReference>
<accession>A0AAV6W0E0</accession>
<dbReference type="EMBL" id="WHWC01000437">
    <property type="protein sequence ID" value="KAG8362583.1"/>
    <property type="molecule type" value="Genomic_DNA"/>
</dbReference>
<organism evidence="1 2">
    <name type="scientific">Buddleja alternifolia</name>
    <dbReference type="NCBI Taxonomy" id="168488"/>
    <lineage>
        <taxon>Eukaryota</taxon>
        <taxon>Viridiplantae</taxon>
        <taxon>Streptophyta</taxon>
        <taxon>Embryophyta</taxon>
        <taxon>Tracheophyta</taxon>
        <taxon>Spermatophyta</taxon>
        <taxon>Magnoliopsida</taxon>
        <taxon>eudicotyledons</taxon>
        <taxon>Gunneridae</taxon>
        <taxon>Pentapetalae</taxon>
        <taxon>asterids</taxon>
        <taxon>lamiids</taxon>
        <taxon>Lamiales</taxon>
        <taxon>Scrophulariaceae</taxon>
        <taxon>Buddlejeae</taxon>
        <taxon>Buddleja</taxon>
    </lineage>
</organism>
<dbReference type="InterPro" id="IPR043128">
    <property type="entry name" value="Rev_trsase/Diguanyl_cyclase"/>
</dbReference>